<feature type="chain" id="PRO_5015724241" evidence="2">
    <location>
        <begin position="29"/>
        <end position="589"/>
    </location>
</feature>
<gene>
    <name evidence="3" type="ORF">M430DRAFT_44249</name>
</gene>
<dbReference type="OrthoDB" id="3533338at2759"/>
<dbReference type="AlphaFoldDB" id="A0A2T3AUG8"/>
<feature type="signal peptide" evidence="2">
    <location>
        <begin position="1"/>
        <end position="28"/>
    </location>
</feature>
<organism evidence="3 4">
    <name type="scientific">Amorphotheca resinae ATCC 22711</name>
    <dbReference type="NCBI Taxonomy" id="857342"/>
    <lineage>
        <taxon>Eukaryota</taxon>
        <taxon>Fungi</taxon>
        <taxon>Dikarya</taxon>
        <taxon>Ascomycota</taxon>
        <taxon>Pezizomycotina</taxon>
        <taxon>Leotiomycetes</taxon>
        <taxon>Helotiales</taxon>
        <taxon>Amorphothecaceae</taxon>
        <taxon>Amorphotheca</taxon>
    </lineage>
</organism>
<dbReference type="RefSeq" id="XP_024718299.1">
    <property type="nucleotide sequence ID" value="XM_024867683.1"/>
</dbReference>
<reference evidence="3 4" key="1">
    <citation type="journal article" date="2018" name="New Phytol.">
        <title>Comparative genomics and transcriptomics depict ericoid mycorrhizal fungi as versatile saprotrophs and plant mutualists.</title>
        <authorList>
            <person name="Martino E."/>
            <person name="Morin E."/>
            <person name="Grelet G.A."/>
            <person name="Kuo A."/>
            <person name="Kohler A."/>
            <person name="Daghino S."/>
            <person name="Barry K.W."/>
            <person name="Cichocki N."/>
            <person name="Clum A."/>
            <person name="Dockter R.B."/>
            <person name="Hainaut M."/>
            <person name="Kuo R.C."/>
            <person name="LaButti K."/>
            <person name="Lindahl B.D."/>
            <person name="Lindquist E.A."/>
            <person name="Lipzen A."/>
            <person name="Khouja H.R."/>
            <person name="Magnuson J."/>
            <person name="Murat C."/>
            <person name="Ohm R.A."/>
            <person name="Singer S.W."/>
            <person name="Spatafora J.W."/>
            <person name="Wang M."/>
            <person name="Veneault-Fourrey C."/>
            <person name="Henrissat B."/>
            <person name="Grigoriev I.V."/>
            <person name="Martin F.M."/>
            <person name="Perotto S."/>
        </authorList>
    </citation>
    <scope>NUCLEOTIDE SEQUENCE [LARGE SCALE GENOMIC DNA]</scope>
    <source>
        <strain evidence="3 4">ATCC 22711</strain>
    </source>
</reference>
<proteinExistence type="predicted"/>
<keyword evidence="4" id="KW-1185">Reference proteome</keyword>
<evidence type="ECO:0000313" key="4">
    <source>
        <dbReference type="Proteomes" id="UP000241818"/>
    </source>
</evidence>
<dbReference type="Proteomes" id="UP000241818">
    <property type="component" value="Unassembled WGS sequence"/>
</dbReference>
<accession>A0A2T3AUG8</accession>
<sequence length="589" mass="64232">MRTKLESYILFRQLAVYLFLSSSGRAAARPTSDDTSTPVGPTPVTEIVTTNGKAITEVYTPTTISISGLTPPITKATTITQVITSNGDTETVAIAIAAGAGVVGAGALVAWLYKPVPGGLPAPTTPPSYPTSSQDKPPDTTSVPPKTTKEAACPFTQVNPTKDFKQYSKDPTWTGAIPSLTASSIKAACTSIGANKQLYRGTDPSYINALSGVFCKSDLSKDQEKDLGPDDLPDGNSYKSSSGLQGIRIKFDFKFSKKNDACSKNCVDAYNTMIKTCQYDSHSLYGGGSLVQGCGTYSFKIDAEPNTKKECNPLDPRGQEYNYDYRESAMQQIQDFCNSVDGKEVKQNDKTTWIEPKNKNTDFFSVEYAGNCQGSGTYKITKDNCNKYLMQTVDDCDTDTTMFKHGGTLTDTDNCGQFKYTPKNYDVPDCYPSNKNHGYITDGTHVPLKHDVAMDAITQFCDRSGGGQQYTLDPSKIPSGDSWEQDSCTAAGYAECGYFYKNDGSRVTASGDLGDVSIRMRASYYEPQGFVCQPKQKYDIHGQRCEDELTKLVDGWCNTNSRDSKDLGSFLESGDYGCVRWDMWAVATH</sequence>
<name>A0A2T3AUG8_AMORE</name>
<dbReference type="EMBL" id="KZ679015">
    <property type="protein sequence ID" value="PSS12301.1"/>
    <property type="molecule type" value="Genomic_DNA"/>
</dbReference>
<evidence type="ECO:0000313" key="3">
    <source>
        <dbReference type="EMBL" id="PSS12301.1"/>
    </source>
</evidence>
<feature type="region of interest" description="Disordered" evidence="1">
    <location>
        <begin position="123"/>
        <end position="154"/>
    </location>
</feature>
<evidence type="ECO:0000256" key="1">
    <source>
        <dbReference type="SAM" id="MobiDB-lite"/>
    </source>
</evidence>
<protein>
    <submittedName>
        <fullName evidence="3">Uncharacterized protein</fullName>
    </submittedName>
</protein>
<dbReference type="GeneID" id="36575764"/>
<keyword evidence="2" id="KW-0732">Signal</keyword>
<dbReference type="InParanoid" id="A0A2T3AUG8"/>
<evidence type="ECO:0000256" key="2">
    <source>
        <dbReference type="SAM" id="SignalP"/>
    </source>
</evidence>